<dbReference type="Proteomes" id="UP000838878">
    <property type="component" value="Chromosome 3"/>
</dbReference>
<evidence type="ECO:0000313" key="4">
    <source>
        <dbReference type="Proteomes" id="UP000838878"/>
    </source>
</evidence>
<dbReference type="InterPro" id="IPR013535">
    <property type="entry name" value="PUL_dom"/>
</dbReference>
<keyword evidence="4" id="KW-1185">Reference proteome</keyword>
<dbReference type="AlphaFoldDB" id="A0A8J9VJV5"/>
<sequence length="307" mass="32701">MAEAVEAVEAVEVSSGALAGPSSRAPEADADERRRARDPPIIYTDIDGAVEFEALVAALEGVELSAEERQSLDELQQYLVAGEGSWVLGDEFLTFVGRVLTDAGVGSAARVALLRALAAAARRDDAALLLHQDRRAHALLAYAHGVEELSAAERLAAAQFLCNVFAHAAASEWPLYISEWTAGGRALSNLRVTTKLCVHCVLSADAALRDAGTALLYNIAAKEVKTVMFDEVCVELCMAALQLVAWAPPEEALWRALAALARLVHHSQEVPQLVAMVGPDPAAFRGTSPRVDEQIDIIMQKVASVAS</sequence>
<name>A0A8J9VJV5_9NEOP</name>
<dbReference type="OrthoDB" id="21221at2759"/>
<evidence type="ECO:0000256" key="1">
    <source>
        <dbReference type="SAM" id="MobiDB-lite"/>
    </source>
</evidence>
<feature type="region of interest" description="Disordered" evidence="1">
    <location>
        <begin position="16"/>
        <end position="36"/>
    </location>
</feature>
<proteinExistence type="predicted"/>
<feature type="domain" description="PUL" evidence="2">
    <location>
        <begin position="113"/>
        <end position="269"/>
    </location>
</feature>
<protein>
    <recommendedName>
        <fullName evidence="2">PUL domain-containing protein</fullName>
    </recommendedName>
</protein>
<accession>A0A8J9VJV5</accession>
<dbReference type="Gene3D" id="1.25.10.10">
    <property type="entry name" value="Leucine-rich Repeat Variant"/>
    <property type="match status" value="1"/>
</dbReference>
<dbReference type="EMBL" id="OV170223">
    <property type="protein sequence ID" value="CAH0723068.1"/>
    <property type="molecule type" value="Genomic_DNA"/>
</dbReference>
<dbReference type="InterPro" id="IPR011989">
    <property type="entry name" value="ARM-like"/>
</dbReference>
<organism evidence="3 4">
    <name type="scientific">Brenthis ino</name>
    <name type="common">lesser marbled fritillary</name>
    <dbReference type="NCBI Taxonomy" id="405034"/>
    <lineage>
        <taxon>Eukaryota</taxon>
        <taxon>Metazoa</taxon>
        <taxon>Ecdysozoa</taxon>
        <taxon>Arthropoda</taxon>
        <taxon>Hexapoda</taxon>
        <taxon>Insecta</taxon>
        <taxon>Pterygota</taxon>
        <taxon>Neoptera</taxon>
        <taxon>Endopterygota</taxon>
        <taxon>Lepidoptera</taxon>
        <taxon>Glossata</taxon>
        <taxon>Ditrysia</taxon>
        <taxon>Papilionoidea</taxon>
        <taxon>Nymphalidae</taxon>
        <taxon>Heliconiinae</taxon>
        <taxon>Argynnini</taxon>
        <taxon>Brenthis</taxon>
    </lineage>
</organism>
<evidence type="ECO:0000259" key="2">
    <source>
        <dbReference type="Pfam" id="PF08324"/>
    </source>
</evidence>
<dbReference type="Pfam" id="PF08324">
    <property type="entry name" value="PUL"/>
    <property type="match status" value="1"/>
</dbReference>
<feature type="non-terminal residue" evidence="3">
    <location>
        <position position="307"/>
    </location>
</feature>
<gene>
    <name evidence="3" type="ORF">BINO364_LOCUS8941</name>
</gene>
<evidence type="ECO:0000313" key="3">
    <source>
        <dbReference type="EMBL" id="CAH0723068.1"/>
    </source>
</evidence>
<reference evidence="3" key="1">
    <citation type="submission" date="2021-12" db="EMBL/GenBank/DDBJ databases">
        <authorList>
            <person name="Martin H S."/>
        </authorList>
    </citation>
    <scope>NUCLEOTIDE SEQUENCE</scope>
</reference>